<sequence>MDEAHNTIPRQKHNTPFFMVKPPYIIGNNQNSSIIAYSPAYVKFEGINIKTKPPQNVTNSIIGMCPQFKRRKPPGMDGSLLYMSAADGNVPPP</sequence>
<name>A0A3A4R486_9BACT</name>
<organism evidence="1 2">
    <name type="scientific">Candidatus Auribacter fodinae</name>
    <dbReference type="NCBI Taxonomy" id="2093366"/>
    <lineage>
        <taxon>Bacteria</taxon>
        <taxon>Pseudomonadati</taxon>
        <taxon>Candidatus Auribacterota</taxon>
        <taxon>Candidatus Auribacteria</taxon>
        <taxon>Candidatus Auribacterales</taxon>
        <taxon>Candidatus Auribacteraceae</taxon>
        <taxon>Candidatus Auribacter</taxon>
    </lineage>
</organism>
<evidence type="ECO:0000313" key="1">
    <source>
        <dbReference type="EMBL" id="RJP60915.1"/>
    </source>
</evidence>
<comment type="caution">
    <text evidence="1">The sequence shown here is derived from an EMBL/GenBank/DDBJ whole genome shotgun (WGS) entry which is preliminary data.</text>
</comment>
<reference evidence="1 2" key="1">
    <citation type="journal article" date="2017" name="ISME J.">
        <title>Energy and carbon metabolisms in a deep terrestrial subsurface fluid microbial community.</title>
        <authorList>
            <person name="Momper L."/>
            <person name="Jungbluth S.P."/>
            <person name="Lee M.D."/>
            <person name="Amend J.P."/>
        </authorList>
    </citation>
    <scope>NUCLEOTIDE SEQUENCE [LARGE SCALE GENOMIC DNA]</scope>
    <source>
        <strain evidence="1">SURF_26</strain>
    </source>
</reference>
<dbReference type="AlphaFoldDB" id="A0A3A4R486"/>
<evidence type="ECO:0000313" key="2">
    <source>
        <dbReference type="Proteomes" id="UP000266426"/>
    </source>
</evidence>
<proteinExistence type="predicted"/>
<dbReference type="Proteomes" id="UP000266426">
    <property type="component" value="Unassembled WGS sequence"/>
</dbReference>
<accession>A0A3A4R486</accession>
<dbReference type="EMBL" id="QZJZ01000020">
    <property type="protein sequence ID" value="RJP60915.1"/>
    <property type="molecule type" value="Genomic_DNA"/>
</dbReference>
<gene>
    <name evidence="1" type="ORF">C4541_03220</name>
</gene>
<protein>
    <submittedName>
        <fullName evidence="1">Uncharacterized protein</fullName>
    </submittedName>
</protein>